<protein>
    <submittedName>
        <fullName evidence="1">Uncharacterized protein</fullName>
    </submittedName>
</protein>
<sequence length="32" mass="3657">MTSIVDAYSNFNCTYLLNKNTQKASSPFLKKE</sequence>
<proteinExistence type="predicted"/>
<organism evidence="1">
    <name type="scientific">Siphoviridae sp. ctLqe90</name>
    <dbReference type="NCBI Taxonomy" id="2825456"/>
    <lineage>
        <taxon>Viruses</taxon>
        <taxon>Duplodnaviria</taxon>
        <taxon>Heunggongvirae</taxon>
        <taxon>Uroviricota</taxon>
        <taxon>Caudoviricetes</taxon>
    </lineage>
</organism>
<evidence type="ECO:0000313" key="1">
    <source>
        <dbReference type="EMBL" id="DAE13164.1"/>
    </source>
</evidence>
<reference evidence="1" key="1">
    <citation type="journal article" date="2021" name="Proc. Natl. Acad. Sci. U.S.A.">
        <title>A Catalog of Tens of Thousands of Viruses from Human Metagenomes Reveals Hidden Associations with Chronic Diseases.</title>
        <authorList>
            <person name="Tisza M.J."/>
            <person name="Buck C.B."/>
        </authorList>
    </citation>
    <scope>NUCLEOTIDE SEQUENCE</scope>
    <source>
        <strain evidence="1">CtLqe90</strain>
    </source>
</reference>
<dbReference type="EMBL" id="BK015564">
    <property type="protein sequence ID" value="DAE13164.1"/>
    <property type="molecule type" value="Genomic_DNA"/>
</dbReference>
<name>A0A8S5Q3Q0_9CAUD</name>
<accession>A0A8S5Q3Q0</accession>